<accession>A0ACB9CUG4</accession>
<proteinExistence type="predicted"/>
<keyword evidence="2" id="KW-1185">Reference proteome</keyword>
<protein>
    <submittedName>
        <fullName evidence="1">Uncharacterized protein</fullName>
    </submittedName>
</protein>
<evidence type="ECO:0000313" key="2">
    <source>
        <dbReference type="Proteomes" id="UP001055811"/>
    </source>
</evidence>
<reference evidence="1 2" key="2">
    <citation type="journal article" date="2022" name="Mol. Ecol. Resour.">
        <title>The genomes of chicory, endive, great burdock and yacon provide insights into Asteraceae paleo-polyploidization history and plant inulin production.</title>
        <authorList>
            <person name="Fan W."/>
            <person name="Wang S."/>
            <person name="Wang H."/>
            <person name="Wang A."/>
            <person name="Jiang F."/>
            <person name="Liu H."/>
            <person name="Zhao H."/>
            <person name="Xu D."/>
            <person name="Zhang Y."/>
        </authorList>
    </citation>
    <scope>NUCLEOTIDE SEQUENCE [LARGE SCALE GENOMIC DNA]</scope>
    <source>
        <strain evidence="2">cv. Punajuju</strain>
        <tissue evidence="1">Leaves</tissue>
    </source>
</reference>
<gene>
    <name evidence="1" type="ORF">L2E82_27870</name>
</gene>
<name>A0ACB9CUG4_CICIN</name>
<dbReference type="EMBL" id="CM042013">
    <property type="protein sequence ID" value="KAI3737856.1"/>
    <property type="molecule type" value="Genomic_DNA"/>
</dbReference>
<reference evidence="2" key="1">
    <citation type="journal article" date="2022" name="Mol. Ecol. Resour.">
        <title>The genomes of chicory, endive, great burdock and yacon provide insights into Asteraceae palaeo-polyploidization history and plant inulin production.</title>
        <authorList>
            <person name="Fan W."/>
            <person name="Wang S."/>
            <person name="Wang H."/>
            <person name="Wang A."/>
            <person name="Jiang F."/>
            <person name="Liu H."/>
            <person name="Zhao H."/>
            <person name="Xu D."/>
            <person name="Zhang Y."/>
        </authorList>
    </citation>
    <scope>NUCLEOTIDE SEQUENCE [LARGE SCALE GENOMIC DNA]</scope>
    <source>
        <strain evidence="2">cv. Punajuju</strain>
    </source>
</reference>
<evidence type="ECO:0000313" key="1">
    <source>
        <dbReference type="EMBL" id="KAI3737856.1"/>
    </source>
</evidence>
<organism evidence="1 2">
    <name type="scientific">Cichorium intybus</name>
    <name type="common">Chicory</name>
    <dbReference type="NCBI Taxonomy" id="13427"/>
    <lineage>
        <taxon>Eukaryota</taxon>
        <taxon>Viridiplantae</taxon>
        <taxon>Streptophyta</taxon>
        <taxon>Embryophyta</taxon>
        <taxon>Tracheophyta</taxon>
        <taxon>Spermatophyta</taxon>
        <taxon>Magnoliopsida</taxon>
        <taxon>eudicotyledons</taxon>
        <taxon>Gunneridae</taxon>
        <taxon>Pentapetalae</taxon>
        <taxon>asterids</taxon>
        <taxon>campanulids</taxon>
        <taxon>Asterales</taxon>
        <taxon>Asteraceae</taxon>
        <taxon>Cichorioideae</taxon>
        <taxon>Cichorieae</taxon>
        <taxon>Cichoriinae</taxon>
        <taxon>Cichorium</taxon>
    </lineage>
</organism>
<sequence>MHSYGSRFQQSGYWKLEENLGRVLQDVVATGGKYYAMKWATDAQLNAMKEKSVDSETVDREKLQILNIKELKRLHFQVTCRFSSKLQSALSSVERFPVVLNNSFKHRNSYVTVRHRRCTTYPCLKVLFVKEEGDSPLTDYPGDIQNVDPFSDFEAIETFLWPKVSSNNNKDISPSAQSSSYKSQHEVGQTSAPKLSKQTYGGQDIDYISIHSDAEHGGTRSYSYKLRLLCKPVMLSWKCEEGVVQVKRLALTETFCLNCGILALDEPTTNSDVPNAESLPGALLRYLFIFVLHFQLLPKSQISCDEGYTGLCSKGTSIAKPGSQLWPAREQSLAASVQKFELADASSTNLAVIKKNHCSNGAAYEGLKV</sequence>
<dbReference type="Proteomes" id="UP001055811">
    <property type="component" value="Linkage Group LG05"/>
</dbReference>
<comment type="caution">
    <text evidence="1">The sequence shown here is derived from an EMBL/GenBank/DDBJ whole genome shotgun (WGS) entry which is preliminary data.</text>
</comment>